<dbReference type="EMBL" id="CP118101">
    <property type="protein sequence ID" value="WDH82378.1"/>
    <property type="molecule type" value="Genomic_DNA"/>
</dbReference>
<organism evidence="2 4">
    <name type="scientific">Paenibacillus urinalis</name>
    <dbReference type="NCBI Taxonomy" id="521520"/>
    <lineage>
        <taxon>Bacteria</taxon>
        <taxon>Bacillati</taxon>
        <taxon>Bacillota</taxon>
        <taxon>Bacilli</taxon>
        <taxon>Bacillales</taxon>
        <taxon>Paenibacillaceae</taxon>
        <taxon>Paenibacillus</taxon>
    </lineage>
</organism>
<name>A0AAX3MYD3_9BACL</name>
<dbReference type="Pfam" id="PF13349">
    <property type="entry name" value="DUF4097"/>
    <property type="match status" value="1"/>
</dbReference>
<protein>
    <submittedName>
        <fullName evidence="2">DUF4097 family beta strand repeat-containing protein</fullName>
    </submittedName>
</protein>
<evidence type="ECO:0000313" key="4">
    <source>
        <dbReference type="Proteomes" id="UP001220962"/>
    </source>
</evidence>
<gene>
    <name evidence="2" type="ORF">PUW23_23510</name>
    <name evidence="3" type="ORF">PUW25_23500</name>
</gene>
<evidence type="ECO:0000259" key="1">
    <source>
        <dbReference type="Pfam" id="PF13349"/>
    </source>
</evidence>
<accession>A0AAX3MYD3</accession>
<dbReference type="PANTHER" id="PTHR34094:SF1">
    <property type="entry name" value="PROTEIN FAM185A"/>
    <property type="match status" value="1"/>
</dbReference>
<dbReference type="AlphaFoldDB" id="A0AAX3MYD3"/>
<dbReference type="Gene3D" id="2.160.20.120">
    <property type="match status" value="1"/>
</dbReference>
<evidence type="ECO:0000313" key="5">
    <source>
        <dbReference type="Proteomes" id="UP001221519"/>
    </source>
</evidence>
<dbReference type="PANTHER" id="PTHR34094">
    <property type="match status" value="1"/>
</dbReference>
<evidence type="ECO:0000313" key="3">
    <source>
        <dbReference type="EMBL" id="WDI02125.1"/>
    </source>
</evidence>
<keyword evidence="5" id="KW-1185">Reference proteome</keyword>
<reference evidence="2 5" key="1">
    <citation type="submission" date="2023-02" db="EMBL/GenBank/DDBJ databases">
        <title>Pathogen: clinical or host-associated sample.</title>
        <authorList>
            <person name="Hergert J."/>
            <person name="Casey R."/>
            <person name="Wagner J."/>
            <person name="Young E.L."/>
            <person name="Oakeson K.F."/>
        </authorList>
    </citation>
    <scope>NUCLEOTIDE SEQUENCE</scope>
    <source>
        <strain evidence="3 5">2022CK-00829</strain>
        <strain evidence="2">2022CK-00830</strain>
    </source>
</reference>
<feature type="domain" description="DUF4097" evidence="1">
    <location>
        <begin position="167"/>
        <end position="316"/>
    </location>
</feature>
<sequence>MKNWLRFGIACIAVGVVGMSIFGFEFGDERIAYEKELAFPEAGIHSLVMRTDSSTNIKFVPTEEDQITVLFTGKWHQDAIDRIEQTAPEGSTLTMDTTAEDSFQFLSFNLDFADNHIEVRMPSDKMLDELIVDNISSSNEISGVKAQHVSISSTSGDFELEDVQASQLAVSLSSGNLDMKNVIAKESASFEMISGDIELEDLTSSQIAVKLQSGSIEAAAIQGQVEVKSTSGDIEIDDLHGDASIEVQSGNVEVSQSVIGNLDIRAVSGDVEVIAAPDFAGFYDVQAISGSIHAPDSPRTGTELIKVRTTSGNIQIEQP</sequence>
<dbReference type="InterPro" id="IPR025164">
    <property type="entry name" value="Toastrack_DUF4097"/>
</dbReference>
<proteinExistence type="predicted"/>
<dbReference type="EMBL" id="CP118108">
    <property type="protein sequence ID" value="WDI02125.1"/>
    <property type="molecule type" value="Genomic_DNA"/>
</dbReference>
<dbReference type="RefSeq" id="WP_052511853.1">
    <property type="nucleotide sequence ID" value="NZ_CP118101.1"/>
</dbReference>
<dbReference type="Proteomes" id="UP001220962">
    <property type="component" value="Chromosome"/>
</dbReference>
<dbReference type="Proteomes" id="UP001221519">
    <property type="component" value="Chromosome"/>
</dbReference>
<evidence type="ECO:0000313" key="2">
    <source>
        <dbReference type="EMBL" id="WDH82378.1"/>
    </source>
</evidence>